<feature type="coiled-coil region" evidence="1">
    <location>
        <begin position="71"/>
        <end position="105"/>
    </location>
</feature>
<organism evidence="2 3">
    <name type="scientific">Algisphaera agarilytica</name>
    <dbReference type="NCBI Taxonomy" id="1385975"/>
    <lineage>
        <taxon>Bacteria</taxon>
        <taxon>Pseudomonadati</taxon>
        <taxon>Planctomycetota</taxon>
        <taxon>Phycisphaerae</taxon>
        <taxon>Phycisphaerales</taxon>
        <taxon>Phycisphaeraceae</taxon>
        <taxon>Algisphaera</taxon>
    </lineage>
</organism>
<dbReference type="AlphaFoldDB" id="A0A7X0H342"/>
<evidence type="ECO:0000313" key="2">
    <source>
        <dbReference type="EMBL" id="MBB6428412.1"/>
    </source>
</evidence>
<dbReference type="Proteomes" id="UP000541810">
    <property type="component" value="Unassembled WGS sequence"/>
</dbReference>
<evidence type="ECO:0000313" key="3">
    <source>
        <dbReference type="Proteomes" id="UP000541810"/>
    </source>
</evidence>
<reference evidence="2 3" key="1">
    <citation type="submission" date="2020-08" db="EMBL/GenBank/DDBJ databases">
        <title>Genomic Encyclopedia of Type Strains, Phase IV (KMG-IV): sequencing the most valuable type-strain genomes for metagenomic binning, comparative biology and taxonomic classification.</title>
        <authorList>
            <person name="Goeker M."/>
        </authorList>
    </citation>
    <scope>NUCLEOTIDE SEQUENCE [LARGE SCALE GENOMIC DNA]</scope>
    <source>
        <strain evidence="2 3">DSM 103725</strain>
    </source>
</reference>
<evidence type="ECO:0000256" key="1">
    <source>
        <dbReference type="SAM" id="Coils"/>
    </source>
</evidence>
<comment type="caution">
    <text evidence="2">The sequence shown here is derived from an EMBL/GenBank/DDBJ whole genome shotgun (WGS) entry which is preliminary data.</text>
</comment>
<dbReference type="RefSeq" id="WP_184675528.1">
    <property type="nucleotide sequence ID" value="NZ_JACHGY010000001.1"/>
</dbReference>
<dbReference type="EMBL" id="JACHGY010000001">
    <property type="protein sequence ID" value="MBB6428412.1"/>
    <property type="molecule type" value="Genomic_DNA"/>
</dbReference>
<protein>
    <submittedName>
        <fullName evidence="2">Uncharacterized protein</fullName>
    </submittedName>
</protein>
<keyword evidence="3" id="KW-1185">Reference proteome</keyword>
<keyword evidence="1" id="KW-0175">Coiled coil</keyword>
<proteinExistence type="predicted"/>
<sequence length="200" mass="21934">MQVILDEQTVELDGPSLGELLHAARKRLADGGRVVVEIAVDGHKLDDKQITDRQGEDVSAMSVAFTSADPKALAVETLEQVRSRLTDAEEDQKEAADLLQRDQKQNALQKVGSSIEAWLQVQQAVLQSTVLLGINLDDLSVDGEPAHALTTQAVERLNDVKEFIQADDTVALADSLEYEWPETTAKWHTLIDELIKAITA</sequence>
<gene>
    <name evidence="2" type="ORF">HNQ40_000218</name>
</gene>
<accession>A0A7X0H342</accession>
<name>A0A7X0H342_9BACT</name>